<keyword evidence="2" id="KW-1185">Reference proteome</keyword>
<name>A0A4R4NUR6_9ACTN</name>
<comment type="caution">
    <text evidence="1">The sequence shown here is derived from an EMBL/GenBank/DDBJ whole genome shotgun (WGS) entry which is preliminary data.</text>
</comment>
<gene>
    <name evidence="1" type="ORF">E1284_26590</name>
</gene>
<sequence length="296" mass="32460">MQAQQQNQPSVPAAYVEFPGLEPSTRSAAGTRTWLARGQNFVVAYSSAVEGDELAREDQADEYVVVLPHEGCAVTVRTPDDKRTVSGQAVIVMPPGSSSVVADADCDIVRLFTVASDEALARQSLNQDAYERPNTRVAPWAPWPDPPAGHRIRAYPLSEVPVDPDRFGRIFRCSTFMVNFLNPRFGVRDPEALSPHRHDDFEQCSLAVEGDFVHHIRTPWTRRMSDWLPDDHRECGSPSVAVIPPTAVHTTQAIGPGRNQLIDIFCPPRADFSARPGLVLNADEYPVPGPSGEDGA</sequence>
<dbReference type="SUPFAM" id="SSF51182">
    <property type="entry name" value="RmlC-like cupins"/>
    <property type="match status" value="1"/>
</dbReference>
<dbReference type="RefSeq" id="WP_131942871.1">
    <property type="nucleotide sequence ID" value="NZ_BAAAMX010000030.1"/>
</dbReference>
<protein>
    <submittedName>
        <fullName evidence="1">Uncharacterized protein</fullName>
    </submittedName>
</protein>
<dbReference type="AlphaFoldDB" id="A0A4R4NUR6"/>
<evidence type="ECO:0000313" key="1">
    <source>
        <dbReference type="EMBL" id="TDC11830.1"/>
    </source>
</evidence>
<dbReference type="OrthoDB" id="8882910at2"/>
<organism evidence="1 2">
    <name type="scientific">Actinomadura bangladeshensis</name>
    <dbReference type="NCBI Taxonomy" id="453573"/>
    <lineage>
        <taxon>Bacteria</taxon>
        <taxon>Bacillati</taxon>
        <taxon>Actinomycetota</taxon>
        <taxon>Actinomycetes</taxon>
        <taxon>Streptosporangiales</taxon>
        <taxon>Thermomonosporaceae</taxon>
        <taxon>Actinomadura</taxon>
    </lineage>
</organism>
<dbReference type="InterPro" id="IPR014710">
    <property type="entry name" value="RmlC-like_jellyroll"/>
</dbReference>
<dbReference type="Proteomes" id="UP000295431">
    <property type="component" value="Unassembled WGS sequence"/>
</dbReference>
<evidence type="ECO:0000313" key="2">
    <source>
        <dbReference type="Proteomes" id="UP000295431"/>
    </source>
</evidence>
<reference evidence="1 2" key="1">
    <citation type="submission" date="2019-03" db="EMBL/GenBank/DDBJ databases">
        <title>Draft genome sequences of novel Actinobacteria.</title>
        <authorList>
            <person name="Sahin N."/>
            <person name="Ay H."/>
            <person name="Saygin H."/>
        </authorList>
    </citation>
    <scope>NUCLEOTIDE SEQUENCE [LARGE SCALE GENOMIC DNA]</scope>
    <source>
        <strain evidence="1 2">DSM 45347</strain>
    </source>
</reference>
<dbReference type="InterPro" id="IPR011051">
    <property type="entry name" value="RmlC_Cupin_sf"/>
</dbReference>
<accession>A0A4R4NUR6</accession>
<dbReference type="Gene3D" id="2.60.120.10">
    <property type="entry name" value="Jelly Rolls"/>
    <property type="match status" value="1"/>
</dbReference>
<proteinExistence type="predicted"/>
<dbReference type="EMBL" id="SMJW01000159">
    <property type="protein sequence ID" value="TDC11830.1"/>
    <property type="molecule type" value="Genomic_DNA"/>
</dbReference>